<dbReference type="Proteomes" id="UP000245462">
    <property type="component" value="Unassembled WGS sequence"/>
</dbReference>
<dbReference type="GO" id="GO:0006772">
    <property type="term" value="P:thiamine metabolic process"/>
    <property type="evidence" value="ECO:0007669"/>
    <property type="project" value="UniProtKB-UniRule"/>
</dbReference>
<accession>A0A2U1FJ78</accession>
<dbReference type="InterPro" id="IPR007371">
    <property type="entry name" value="TPK_catalytic"/>
</dbReference>
<evidence type="ECO:0000256" key="1">
    <source>
        <dbReference type="ARBA" id="ARBA00022679"/>
    </source>
</evidence>
<dbReference type="Pfam" id="PF04263">
    <property type="entry name" value="TPK_catalytic"/>
    <property type="match status" value="1"/>
</dbReference>
<dbReference type="InterPro" id="IPR053149">
    <property type="entry name" value="TPK"/>
</dbReference>
<dbReference type="GO" id="GO:0005524">
    <property type="term" value="F:ATP binding"/>
    <property type="evidence" value="ECO:0007669"/>
    <property type="project" value="UniProtKB-KW"/>
</dbReference>
<evidence type="ECO:0000259" key="6">
    <source>
        <dbReference type="Pfam" id="PF04263"/>
    </source>
</evidence>
<proteinExistence type="predicted"/>
<evidence type="ECO:0000256" key="3">
    <source>
        <dbReference type="ARBA" id="ARBA00022777"/>
    </source>
</evidence>
<evidence type="ECO:0000259" key="7">
    <source>
        <dbReference type="Pfam" id="PF21275"/>
    </source>
</evidence>
<gene>
    <name evidence="8" type="ORF">C7382_105108</name>
</gene>
<protein>
    <recommendedName>
        <fullName evidence="5">Thiamine diphosphokinase</fullName>
        <ecNumber evidence="5">2.7.6.2</ecNumber>
    </recommendedName>
</protein>
<keyword evidence="9" id="KW-1185">Reference proteome</keyword>
<dbReference type="InterPro" id="IPR049442">
    <property type="entry name" value="Thi_PPkinase-like_C"/>
</dbReference>
<keyword evidence="2" id="KW-0547">Nucleotide-binding</keyword>
<dbReference type="EMBL" id="QEKY01000005">
    <property type="protein sequence ID" value="PVZ12221.1"/>
    <property type="molecule type" value="Genomic_DNA"/>
</dbReference>
<keyword evidence="1" id="KW-0808">Transferase</keyword>
<dbReference type="NCBIfam" id="TIGR01378">
    <property type="entry name" value="thi_PPkinase"/>
    <property type="match status" value="1"/>
</dbReference>
<keyword evidence="4" id="KW-0067">ATP-binding</keyword>
<dbReference type="GO" id="GO:0004788">
    <property type="term" value="F:thiamine diphosphokinase activity"/>
    <property type="evidence" value="ECO:0007669"/>
    <property type="project" value="UniProtKB-UniRule"/>
</dbReference>
<feature type="domain" description="Thiamin pyrophosphokinase-like substrate-binding" evidence="7">
    <location>
        <begin position="147"/>
        <end position="218"/>
    </location>
</feature>
<evidence type="ECO:0000256" key="2">
    <source>
        <dbReference type="ARBA" id="ARBA00022741"/>
    </source>
</evidence>
<dbReference type="SUPFAM" id="SSF63999">
    <property type="entry name" value="Thiamin pyrophosphokinase, catalytic domain"/>
    <property type="match status" value="1"/>
</dbReference>
<dbReference type="InterPro" id="IPR036759">
    <property type="entry name" value="TPK_catalytic_sf"/>
</dbReference>
<evidence type="ECO:0000256" key="5">
    <source>
        <dbReference type="NCBIfam" id="TIGR01378"/>
    </source>
</evidence>
<dbReference type="AlphaFoldDB" id="A0A2U1FJ78"/>
<dbReference type="RefSeq" id="WP_116679026.1">
    <property type="nucleotide sequence ID" value="NZ_QEKY01000005.1"/>
</dbReference>
<dbReference type="EC" id="2.7.6.2" evidence="5"/>
<feature type="domain" description="Thiamin pyrophosphokinase catalytic" evidence="6">
    <location>
        <begin position="42"/>
        <end position="135"/>
    </location>
</feature>
<keyword evidence="3 8" id="KW-0418">Kinase</keyword>
<evidence type="ECO:0000256" key="4">
    <source>
        <dbReference type="ARBA" id="ARBA00022840"/>
    </source>
</evidence>
<dbReference type="InterPro" id="IPR006282">
    <property type="entry name" value="Thi_PPkinase"/>
</dbReference>
<sequence length="224" mass="24322">MIRFPLLTADTAPRFVILANGEFPRTPLLLSILDRAAADPQGMIVCCDGATQQLLDYGLTPDAVVGDLDSVGAAALRLPPERLHHIGEQETNDLTKAVTFSVREYAPASICILGASGRREDHLLGNVSLLPHYARLCERVVMPTDYGCFLAFDGEAEICVGYPDRQLSIFSFGGSRVAAQGLVWPMPPSPLSELWQGTLNRSLSDTIRLSSDSPLVLFLADEPR</sequence>
<dbReference type="Pfam" id="PF21275">
    <property type="entry name" value="Thi_PPkinase_C"/>
    <property type="match status" value="1"/>
</dbReference>
<dbReference type="PANTHER" id="PTHR41299">
    <property type="entry name" value="THIAMINE PYROPHOSPHOKINASE"/>
    <property type="match status" value="1"/>
</dbReference>
<name>A0A2U1FJ78_9PORP</name>
<reference evidence="8 9" key="1">
    <citation type="submission" date="2018-04" db="EMBL/GenBank/DDBJ databases">
        <title>Genomic Encyclopedia of Type Strains, Phase IV (KMG-IV): sequencing the most valuable type-strain genomes for metagenomic binning, comparative biology and taxonomic classification.</title>
        <authorList>
            <person name="Goeker M."/>
        </authorList>
    </citation>
    <scope>NUCLEOTIDE SEQUENCE [LARGE SCALE GENOMIC DNA]</scope>
    <source>
        <strain evidence="8 9">DSM 28520</strain>
    </source>
</reference>
<dbReference type="Gene3D" id="3.40.50.10240">
    <property type="entry name" value="Thiamin pyrophosphokinase, catalytic domain"/>
    <property type="match status" value="1"/>
</dbReference>
<evidence type="ECO:0000313" key="8">
    <source>
        <dbReference type="EMBL" id="PVZ12221.1"/>
    </source>
</evidence>
<dbReference type="GO" id="GO:0009229">
    <property type="term" value="P:thiamine diphosphate biosynthetic process"/>
    <property type="evidence" value="ECO:0007669"/>
    <property type="project" value="InterPro"/>
</dbReference>
<dbReference type="GO" id="GO:0016301">
    <property type="term" value="F:kinase activity"/>
    <property type="evidence" value="ECO:0007669"/>
    <property type="project" value="UniProtKB-KW"/>
</dbReference>
<dbReference type="GeneID" id="94550475"/>
<dbReference type="CDD" id="cd07995">
    <property type="entry name" value="TPK"/>
    <property type="match status" value="1"/>
</dbReference>
<organism evidence="8 9">
    <name type="scientific">Porphyromonas loveana</name>
    <dbReference type="NCBI Taxonomy" id="1884669"/>
    <lineage>
        <taxon>Bacteria</taxon>
        <taxon>Pseudomonadati</taxon>
        <taxon>Bacteroidota</taxon>
        <taxon>Bacteroidia</taxon>
        <taxon>Bacteroidales</taxon>
        <taxon>Porphyromonadaceae</taxon>
        <taxon>Porphyromonas</taxon>
    </lineage>
</organism>
<dbReference type="PANTHER" id="PTHR41299:SF1">
    <property type="entry name" value="THIAMINE PYROPHOSPHOKINASE"/>
    <property type="match status" value="1"/>
</dbReference>
<evidence type="ECO:0000313" key="9">
    <source>
        <dbReference type="Proteomes" id="UP000245462"/>
    </source>
</evidence>
<dbReference type="OrthoDB" id="1132102at2"/>
<comment type="caution">
    <text evidence="8">The sequence shown here is derived from an EMBL/GenBank/DDBJ whole genome shotgun (WGS) entry which is preliminary data.</text>
</comment>